<name>A0AC61QXQ2_9FIRM</name>
<gene>
    <name evidence="1" type="ORF">E5357_10970</name>
</gene>
<keyword evidence="2" id="KW-1185">Reference proteome</keyword>
<comment type="caution">
    <text evidence="1">The sequence shown here is derived from an EMBL/GenBank/DDBJ whole genome shotgun (WGS) entry which is preliminary data.</text>
</comment>
<proteinExistence type="predicted"/>
<reference evidence="1" key="1">
    <citation type="submission" date="2019-04" db="EMBL/GenBank/DDBJ databases">
        <title>Microbes associate with the intestines of laboratory mice.</title>
        <authorList>
            <person name="Navarre W."/>
            <person name="Wong E."/>
            <person name="Huang K."/>
            <person name="Tropini C."/>
            <person name="Ng K."/>
            <person name="Yu B."/>
        </authorList>
    </citation>
    <scope>NUCLEOTIDE SEQUENCE</scope>
    <source>
        <strain evidence="1">NM72_1-8</strain>
    </source>
</reference>
<dbReference type="Proteomes" id="UP000307720">
    <property type="component" value="Unassembled WGS sequence"/>
</dbReference>
<protein>
    <submittedName>
        <fullName evidence="1">Sodium:proton antiporter</fullName>
    </submittedName>
</protein>
<evidence type="ECO:0000313" key="2">
    <source>
        <dbReference type="Proteomes" id="UP000307720"/>
    </source>
</evidence>
<sequence length="504" mass="54827">MAFVQNFPFMSIILSLFSGPLCSILSGRKAKWVNAAVIVIIGGMSAAVLGFVLGTGQEYVYTMGHFPAPWGNEIRVGVLEAVMAVFFCVIMLLCMLGGIREREEEIEDTKQNLYYIMVNLLLSSLLALIYTNDLFTAYVFVEINTISACGLIMIRQNGRTLVAATRYMIMSLLGSGLLLLGICFLYDLTGHLLMSNIREQVALIHANGSYHIPLLVAVGLMSVGIAIKSALYPFHSWLPDAYGYSTLSSASILSSLVSKGYIFLLVKIFYRVIGFDIVRDSKVINVLFVFGIVGMIMGSVSAIKESNIRRMISYSSIAQIGYIYMGFGLGTTAGIVASIYHIVSHAATKALLFVAASGITEVSGDSTDFFDLTGAGYRNKLSGIAFTVGSLSMVGIPVFSGFISKLLFAQAGVGVENTAKMLPTLIALAISTVLNAVYFMKTVIRLYTPEKKAVLEKKEFKQVKMTEEPAKSFALICFIVLNLFLGLSSEPIIRLIENGLNMFA</sequence>
<organism evidence="1 2">
    <name type="scientific">Hominisplanchenecus murintestinalis</name>
    <dbReference type="NCBI Taxonomy" id="2941517"/>
    <lineage>
        <taxon>Bacteria</taxon>
        <taxon>Bacillati</taxon>
        <taxon>Bacillota</taxon>
        <taxon>Clostridia</taxon>
        <taxon>Lachnospirales</taxon>
        <taxon>Lachnospiraceae</taxon>
        <taxon>Hominisplanchenecus</taxon>
    </lineage>
</organism>
<accession>A0AC61QXQ2</accession>
<evidence type="ECO:0000313" key="1">
    <source>
        <dbReference type="EMBL" id="TGX97853.1"/>
    </source>
</evidence>
<dbReference type="EMBL" id="SRZB01000025">
    <property type="protein sequence ID" value="TGX97853.1"/>
    <property type="molecule type" value="Genomic_DNA"/>
</dbReference>